<dbReference type="PANTHER" id="PTHR33989:SF4">
    <property type="entry name" value="PTS SYSTEM N,N'-DIACETYLCHITOBIOSE-SPECIFIC EIIC COMPONENT"/>
    <property type="match status" value="1"/>
</dbReference>
<keyword evidence="3 8" id="KW-1003">Cell membrane</keyword>
<feature type="transmembrane region" description="Helical" evidence="9">
    <location>
        <begin position="75"/>
        <end position="100"/>
    </location>
</feature>
<feature type="transmembrane region" description="Helical" evidence="9">
    <location>
        <begin position="374"/>
        <end position="391"/>
    </location>
</feature>
<feature type="transmembrane region" description="Helical" evidence="9">
    <location>
        <begin position="185"/>
        <end position="206"/>
    </location>
</feature>
<feature type="transmembrane region" description="Helical" evidence="9">
    <location>
        <begin position="227"/>
        <end position="247"/>
    </location>
</feature>
<dbReference type="EMBL" id="MKGH01000011">
    <property type="protein sequence ID" value="PKX79070.1"/>
    <property type="molecule type" value="Genomic_DNA"/>
</dbReference>
<dbReference type="PIRSF" id="PIRSF006351">
    <property type="entry name" value="PTS_EIIC-Cellobiose"/>
    <property type="match status" value="1"/>
</dbReference>
<accession>A0A223XEX6</accession>
<dbReference type="InterPro" id="IPR051088">
    <property type="entry name" value="PTS_Sugar-EIIC/EIIB"/>
</dbReference>
<dbReference type="PROSITE" id="PS51105">
    <property type="entry name" value="PTS_EIIC_TYPE_3"/>
    <property type="match status" value="1"/>
</dbReference>
<dbReference type="Proteomes" id="UP000234349">
    <property type="component" value="Unassembled WGS sequence"/>
</dbReference>
<reference evidence="12" key="2">
    <citation type="submission" date="2023-04" db="EMBL/GenBank/DDBJ databases">
        <title>Novel strain of Lactilactobacillus sakei and use thereof.</title>
        <authorList>
            <person name="Kim S.Y."/>
        </authorList>
    </citation>
    <scope>NUCLEOTIDE SEQUENCE</scope>
    <source>
        <strain evidence="12">HUP1</strain>
    </source>
</reference>
<gene>
    <name evidence="11" type="ORF">CUR37_03235</name>
    <name evidence="12" type="ORF">QBD03_08795</name>
</gene>
<evidence type="ECO:0000256" key="9">
    <source>
        <dbReference type="SAM" id="Phobius"/>
    </source>
</evidence>
<evidence type="ECO:0000313" key="11">
    <source>
        <dbReference type="EMBL" id="PKX79070.1"/>
    </source>
</evidence>
<keyword evidence="4 8" id="KW-0762">Sugar transport</keyword>
<evidence type="ECO:0000256" key="4">
    <source>
        <dbReference type="ARBA" id="ARBA00022597"/>
    </source>
</evidence>
<proteinExistence type="predicted"/>
<evidence type="ECO:0000256" key="8">
    <source>
        <dbReference type="PIRNR" id="PIRNR006351"/>
    </source>
</evidence>
<evidence type="ECO:0000256" key="2">
    <source>
        <dbReference type="ARBA" id="ARBA00022448"/>
    </source>
</evidence>
<comment type="subcellular location">
    <subcellularLocation>
        <location evidence="1">Cell membrane</location>
        <topology evidence="1">Multi-pass membrane protein</topology>
    </subcellularLocation>
</comment>
<dbReference type="GO" id="GO:0009401">
    <property type="term" value="P:phosphoenolpyruvate-dependent sugar phosphotransferase system"/>
    <property type="evidence" value="ECO:0007669"/>
    <property type="project" value="InterPro"/>
</dbReference>
<feature type="transmembrane region" description="Helical" evidence="9">
    <location>
        <begin position="348"/>
        <end position="367"/>
    </location>
</feature>
<organism evidence="12 14">
    <name type="scientific">Latilactobacillus sakei</name>
    <name type="common">Lactobacillus sakei</name>
    <dbReference type="NCBI Taxonomy" id="1599"/>
    <lineage>
        <taxon>Bacteria</taxon>
        <taxon>Bacillati</taxon>
        <taxon>Bacillota</taxon>
        <taxon>Bacilli</taxon>
        <taxon>Lactobacillales</taxon>
        <taxon>Lactobacillaceae</taxon>
        <taxon>Latilactobacillus</taxon>
    </lineage>
</organism>
<dbReference type="Proteomes" id="UP001179858">
    <property type="component" value="Chromosome"/>
</dbReference>
<reference evidence="11 13" key="1">
    <citation type="submission" date="2016-09" db="EMBL/GenBank/DDBJ databases">
        <authorList>
            <person name="Inglin R.C."/>
        </authorList>
    </citation>
    <scope>NUCLEOTIDE SEQUENCE [LARGE SCALE GENOMIC DNA]</scope>
    <source>
        <strain evidence="11 13">RI-517</strain>
    </source>
</reference>
<feature type="transmembrane region" description="Helical" evidence="9">
    <location>
        <begin position="141"/>
        <end position="165"/>
    </location>
</feature>
<dbReference type="GO" id="GO:0005886">
    <property type="term" value="C:plasma membrane"/>
    <property type="evidence" value="ECO:0007669"/>
    <property type="project" value="UniProtKB-SubCell"/>
</dbReference>
<dbReference type="EMBL" id="CP122959">
    <property type="protein sequence ID" value="WGI18838.1"/>
    <property type="molecule type" value="Genomic_DNA"/>
</dbReference>
<dbReference type="InterPro" id="IPR004796">
    <property type="entry name" value="PTS_IIC_cello"/>
</dbReference>
<evidence type="ECO:0000313" key="12">
    <source>
        <dbReference type="EMBL" id="WGI18838.1"/>
    </source>
</evidence>
<evidence type="ECO:0000256" key="3">
    <source>
        <dbReference type="ARBA" id="ARBA00022475"/>
    </source>
</evidence>
<dbReference type="AlphaFoldDB" id="A0A223XEX6"/>
<dbReference type="RefSeq" id="WP_082267758.1">
    <property type="nucleotide sequence ID" value="NZ_AP017931.1"/>
</dbReference>
<feature type="transmembrane region" description="Helical" evidence="9">
    <location>
        <begin position="397"/>
        <end position="414"/>
    </location>
</feature>
<evidence type="ECO:0000259" key="10">
    <source>
        <dbReference type="PROSITE" id="PS51105"/>
    </source>
</evidence>
<evidence type="ECO:0000256" key="1">
    <source>
        <dbReference type="ARBA" id="ARBA00004651"/>
    </source>
</evidence>
<dbReference type="InterPro" id="IPR004501">
    <property type="entry name" value="PTS_EIIC_3"/>
</dbReference>
<feature type="domain" description="PTS EIIC type-3" evidence="10">
    <location>
        <begin position="5"/>
        <end position="417"/>
    </location>
</feature>
<evidence type="ECO:0000313" key="14">
    <source>
        <dbReference type="Proteomes" id="UP001179858"/>
    </source>
</evidence>
<keyword evidence="6 9" id="KW-1133">Transmembrane helix</keyword>
<dbReference type="Pfam" id="PF02378">
    <property type="entry name" value="PTS_EIIC"/>
    <property type="match status" value="1"/>
</dbReference>
<evidence type="ECO:0000313" key="13">
    <source>
        <dbReference type="Proteomes" id="UP000234349"/>
    </source>
</evidence>
<dbReference type="InterPro" id="IPR003352">
    <property type="entry name" value="PTS_EIIC"/>
</dbReference>
<protein>
    <recommendedName>
        <fullName evidence="8">Permease IIC component</fullName>
    </recommendedName>
</protein>
<keyword evidence="2 8" id="KW-0813">Transport</keyword>
<evidence type="ECO:0000256" key="7">
    <source>
        <dbReference type="ARBA" id="ARBA00023136"/>
    </source>
</evidence>
<feature type="transmembrane region" description="Helical" evidence="9">
    <location>
        <begin position="35"/>
        <end position="54"/>
    </location>
</feature>
<feature type="transmembrane region" description="Helical" evidence="9">
    <location>
        <begin position="288"/>
        <end position="311"/>
    </location>
</feature>
<comment type="function">
    <text evidence="8">The phosphoenolpyruvate-dependent sugar phosphotransferase system (PTS), a major carbohydrate active -transport system, catalyzes the phosphorylation of incoming sugar substrates concomitant with their translocation across the cell membrane.</text>
</comment>
<evidence type="ECO:0000256" key="6">
    <source>
        <dbReference type="ARBA" id="ARBA00022989"/>
    </source>
</evidence>
<dbReference type="PANTHER" id="PTHR33989">
    <property type="match status" value="1"/>
</dbReference>
<keyword evidence="5 9" id="KW-0812">Transmembrane</keyword>
<sequence>MKVIVQSKLLLFGQWITRVQTNHPLYQIIQRSLTLLFPFVLIGSLSQLIQLTLFNRHSFIASIFHFSTWLTKHNYMQVPFNSLTSLTLGIVAAIAAFATARYTAKYYGRDEQLASITGLVAYLLLALRYTPNGELTFNANLLGMGALFFGLLVGYLVGLVFRWLGKAQQVANPNNGSIVGRSLDSLVPISLVVVTAILVGLLLNWLEISILPDQVILKLQNLKANQTSLIFSLGIGVLVTILTFFGLTSMPTLEQFGRDGFAATANLNYAFLHHTPWHVPYPFTLGTLYGPFGAIGGTGGTLALVIAIFLFSRQRDQHLIGRWSLMPVLFNFNSAVLTGLPVLGNGLYIIPFLLVPLVNMGIAALAIALNLMPAVVYNVPLGTPGLLQAFIGTNGNWMALVISLLNVFVGVLIYKPFIQLANRLQEGVDQDV</sequence>
<feature type="transmembrane region" description="Helical" evidence="9">
    <location>
        <begin position="323"/>
        <end position="342"/>
    </location>
</feature>
<evidence type="ECO:0000256" key="5">
    <source>
        <dbReference type="ARBA" id="ARBA00022692"/>
    </source>
</evidence>
<keyword evidence="7 8" id="KW-0472">Membrane</keyword>
<dbReference type="GO" id="GO:0008982">
    <property type="term" value="F:protein-N(PI)-phosphohistidine-sugar phosphotransferase activity"/>
    <property type="evidence" value="ECO:0007669"/>
    <property type="project" value="UniProtKB-UniRule"/>
</dbReference>
<name>A0A223XEX6_LATSK</name>